<organism evidence="1 2">
    <name type="scientific">Caproiciproducens galactitolivorans</name>
    <dbReference type="NCBI Taxonomy" id="642589"/>
    <lineage>
        <taxon>Bacteria</taxon>
        <taxon>Bacillati</taxon>
        <taxon>Bacillota</taxon>
        <taxon>Clostridia</taxon>
        <taxon>Eubacteriales</taxon>
        <taxon>Acutalibacteraceae</taxon>
        <taxon>Caproiciproducens</taxon>
    </lineage>
</organism>
<sequence>MGACKRCGKKGLFLKLSAIGLCTDCQQRYDIEIPRENEIIKESLKIVQSSPNLNTKISRCELIIDTLKKMKNFGGDFDVIHDIGCDTGVDEMLSMYEDLYQILSKMKNNIETVILECIDQNGPSSKQSFIDYYNSDNTKYIRDETDDDLIFDISKTLPDILIEMEGHLDIKKNKTGSKYLYTFFGKE</sequence>
<name>A0ABT4BWM5_9FIRM</name>
<dbReference type="RefSeq" id="WP_268059344.1">
    <property type="nucleotide sequence ID" value="NZ_JAPOHA010000022.1"/>
</dbReference>
<evidence type="ECO:0000313" key="2">
    <source>
        <dbReference type="Proteomes" id="UP001082703"/>
    </source>
</evidence>
<gene>
    <name evidence="1" type="ORF">OUY18_13710</name>
</gene>
<proteinExistence type="predicted"/>
<accession>A0ABT4BWM5</accession>
<protein>
    <submittedName>
        <fullName evidence="1">Uncharacterized protein</fullName>
    </submittedName>
</protein>
<comment type="caution">
    <text evidence="1">The sequence shown here is derived from an EMBL/GenBank/DDBJ whole genome shotgun (WGS) entry which is preliminary data.</text>
</comment>
<reference evidence="1 2" key="1">
    <citation type="submission" date="2022-11" db="EMBL/GenBank/DDBJ databases">
        <authorList>
            <person name="Caiyu Z."/>
        </authorList>
    </citation>
    <scope>NUCLEOTIDE SEQUENCE [LARGE SCALE GENOMIC DNA]</scope>
    <source>
        <strain evidence="1 2">YR-4</strain>
    </source>
</reference>
<dbReference type="Proteomes" id="UP001082703">
    <property type="component" value="Unassembled WGS sequence"/>
</dbReference>
<keyword evidence="2" id="KW-1185">Reference proteome</keyword>
<dbReference type="EMBL" id="JAPOHA010000022">
    <property type="protein sequence ID" value="MCY1715307.1"/>
    <property type="molecule type" value="Genomic_DNA"/>
</dbReference>
<evidence type="ECO:0000313" key="1">
    <source>
        <dbReference type="EMBL" id="MCY1715307.1"/>
    </source>
</evidence>